<dbReference type="PANTHER" id="PTHR33745">
    <property type="entry name" value="RSBT ANTAGONIST PROTEIN RSBS-RELATED"/>
    <property type="match status" value="1"/>
</dbReference>
<dbReference type="SUPFAM" id="SSF52091">
    <property type="entry name" value="SpoIIaa-like"/>
    <property type="match status" value="1"/>
</dbReference>
<accession>A0ABT1P8G5</accession>
<name>A0ABT1P8G5_9ACTN</name>
<feature type="domain" description="STAS" evidence="1">
    <location>
        <begin position="11"/>
        <end position="122"/>
    </location>
</feature>
<dbReference type="InterPro" id="IPR051932">
    <property type="entry name" value="Bact_StressResp_Reg"/>
</dbReference>
<dbReference type="InterPro" id="IPR002645">
    <property type="entry name" value="STAS_dom"/>
</dbReference>
<sequence length="139" mass="14652">MTRPLPAAAGTHVPVLTLDDVLLVTVQRNLDDRAAEWLRQDIARAVTESTATGVVIDVSGVEVVDSFLGRVLADIAPTVKLLAAQTVLAGIRPAVAVTLVELGLTLPGLRTALHIEQALRLVREPCGAHDDTNPRQGGV</sequence>
<evidence type="ECO:0000313" key="2">
    <source>
        <dbReference type="EMBL" id="MCQ4041086.1"/>
    </source>
</evidence>
<dbReference type="EMBL" id="JANFNH010000002">
    <property type="protein sequence ID" value="MCQ4041086.1"/>
    <property type="molecule type" value="Genomic_DNA"/>
</dbReference>
<dbReference type="Pfam" id="PF01740">
    <property type="entry name" value="STAS"/>
    <property type="match status" value="1"/>
</dbReference>
<comment type="caution">
    <text evidence="2">The sequence shown here is derived from an EMBL/GenBank/DDBJ whole genome shotgun (WGS) entry which is preliminary data.</text>
</comment>
<dbReference type="PANTHER" id="PTHR33745:SF1">
    <property type="entry name" value="RSBT ANTAGONIST PROTEIN RSBS"/>
    <property type="match status" value="1"/>
</dbReference>
<reference evidence="2 3" key="1">
    <citation type="submission" date="2022-06" db="EMBL/GenBank/DDBJ databases">
        <title>Draft genome sequence of type strain Streptomyces rubrisoli DSM 42083.</title>
        <authorList>
            <person name="Duangmal K."/>
            <person name="Klaysubun C."/>
        </authorList>
    </citation>
    <scope>NUCLEOTIDE SEQUENCE [LARGE SCALE GENOMIC DNA]</scope>
    <source>
        <strain evidence="2 3">DSM 42083</strain>
    </source>
</reference>
<gene>
    <name evidence="2" type="ORF">NON19_03365</name>
</gene>
<dbReference type="RefSeq" id="WP_255925051.1">
    <property type="nucleotide sequence ID" value="NZ_JANFNH010000002.1"/>
</dbReference>
<dbReference type="CDD" id="cd07041">
    <property type="entry name" value="STAS_RsbR_RsbS_like"/>
    <property type="match status" value="1"/>
</dbReference>
<protein>
    <submittedName>
        <fullName evidence="2">STAS domain-containing protein</fullName>
    </submittedName>
</protein>
<keyword evidence="3" id="KW-1185">Reference proteome</keyword>
<organism evidence="2 3">
    <name type="scientific">Streptantibioticus rubrisoli</name>
    <dbReference type="NCBI Taxonomy" id="1387313"/>
    <lineage>
        <taxon>Bacteria</taxon>
        <taxon>Bacillati</taxon>
        <taxon>Actinomycetota</taxon>
        <taxon>Actinomycetes</taxon>
        <taxon>Kitasatosporales</taxon>
        <taxon>Streptomycetaceae</taxon>
        <taxon>Streptantibioticus</taxon>
    </lineage>
</organism>
<evidence type="ECO:0000259" key="1">
    <source>
        <dbReference type="PROSITE" id="PS50801"/>
    </source>
</evidence>
<evidence type="ECO:0000313" key="3">
    <source>
        <dbReference type="Proteomes" id="UP001206206"/>
    </source>
</evidence>
<proteinExistence type="predicted"/>
<dbReference type="Gene3D" id="3.30.750.24">
    <property type="entry name" value="STAS domain"/>
    <property type="match status" value="1"/>
</dbReference>
<dbReference type="Proteomes" id="UP001206206">
    <property type="component" value="Unassembled WGS sequence"/>
</dbReference>
<dbReference type="PROSITE" id="PS50801">
    <property type="entry name" value="STAS"/>
    <property type="match status" value="1"/>
</dbReference>
<dbReference type="InterPro" id="IPR036513">
    <property type="entry name" value="STAS_dom_sf"/>
</dbReference>